<proteinExistence type="predicted"/>
<keyword evidence="8" id="KW-0808">Transferase</keyword>
<keyword evidence="14" id="KW-0234">DNA repair</keyword>
<feature type="compositionally biased region" description="Low complexity" evidence="17">
    <location>
        <begin position="114"/>
        <end position="128"/>
    </location>
</feature>
<keyword evidence="12" id="KW-0833">Ubl conjugation pathway</keyword>
<dbReference type="CDD" id="cd16450">
    <property type="entry name" value="mRING-C3HGC3_RFWD3"/>
    <property type="match status" value="1"/>
</dbReference>
<evidence type="ECO:0000259" key="18">
    <source>
        <dbReference type="PROSITE" id="PS50089"/>
    </source>
</evidence>
<accession>A0A1B6MDI2</accession>
<evidence type="ECO:0000256" key="14">
    <source>
        <dbReference type="ARBA" id="ARBA00023204"/>
    </source>
</evidence>
<feature type="domain" description="RING-type" evidence="18">
    <location>
        <begin position="242"/>
        <end position="290"/>
    </location>
</feature>
<evidence type="ECO:0000256" key="5">
    <source>
        <dbReference type="ARBA" id="ARBA00012483"/>
    </source>
</evidence>
<comment type="pathway">
    <text evidence="4">Protein modification; protein ubiquitination.</text>
</comment>
<evidence type="ECO:0000256" key="10">
    <source>
        <dbReference type="ARBA" id="ARBA00022763"/>
    </source>
</evidence>
<feature type="compositionally biased region" description="Low complexity" evidence="17">
    <location>
        <begin position="80"/>
        <end position="100"/>
    </location>
</feature>
<dbReference type="InterPro" id="IPR037381">
    <property type="entry name" value="RFWD3"/>
</dbReference>
<dbReference type="InterPro" id="IPR001841">
    <property type="entry name" value="Znf_RING"/>
</dbReference>
<sequence length="720" mass="79410">MEEETAEVINIESDSSDSSVTDRSDNELNWDSGESRPPGPSPPSSTTMNRNRIPMVLRSQRGVRRRIPSMSSIDTQSDDPSMSVSEVSTSSRPSSRVTTEFGTGSAGNDDLSDSDVSSFSQFSPHSPLYSPSPTVDGDVEDYQPSNRSNSPIPHSPDYSPPSSPTLSINVLPSDVLIVETPHVEVPANTVAEVLPNDQSQTLTALTQPGNNVSVEPDSTKLRAPDSVLDSSTMSNSEEGSLCTICMEPLTNSGSHRVCCLRCGHIFGHSCVERWIKIGCNNGARRCPTCNKKACLKDIRILYLPKVVPLDTVEKDRLISEKEELLLQKNVIEMELSRCKLQSELNTQNYELKLFKLEKDLREAFGSIELLSQGKKVVLPDLVSLKKEKVGTELLHMVDISKEGGCRVLAFNHLLHELIVSQPSGNTIFAGYGIRVLNSVDFQPTRYIYLHHKMIRDLAFHREDRNLLLSASLDNSAKLVDVANSTTVHTFKTDGALWSCCWDATNPHLLLVGSQSGKVYQYDRRMVDTYVQLWEEKSNSTPVVALASAPSVANTPFPQGGFISCRLNAVFGYVRHGDKFSCQELPLEGPFMSMKYDHTTQTLLTTSRPSSRCPYAKTNLNLMEWDAQGQMCLPLIHTFNCGSSARVMSRLTTLPVLGDSLVVAHHESGRTVNMWSSKTGELAHSFPVKEPVIDLTSMDMSNKCLLASLSDKKIGVYKVTT</sequence>
<dbReference type="InterPro" id="IPR036322">
    <property type="entry name" value="WD40_repeat_dom_sf"/>
</dbReference>
<evidence type="ECO:0000256" key="15">
    <source>
        <dbReference type="ARBA" id="ARBA00023242"/>
    </source>
</evidence>
<feature type="region of interest" description="Disordered" evidence="17">
    <location>
        <begin position="203"/>
        <end position="232"/>
    </location>
</feature>
<dbReference type="Gene3D" id="2.130.10.10">
    <property type="entry name" value="YVTN repeat-like/Quinoprotein amine dehydrogenase"/>
    <property type="match status" value="1"/>
</dbReference>
<dbReference type="GO" id="GO:0036297">
    <property type="term" value="P:interstrand cross-link repair"/>
    <property type="evidence" value="ECO:0007669"/>
    <property type="project" value="InterPro"/>
</dbReference>
<evidence type="ECO:0000256" key="9">
    <source>
        <dbReference type="ARBA" id="ARBA00022737"/>
    </source>
</evidence>
<dbReference type="PROSITE" id="PS50089">
    <property type="entry name" value="ZF_RING_2"/>
    <property type="match status" value="1"/>
</dbReference>
<keyword evidence="13" id="KW-0862">Zinc</keyword>
<dbReference type="SMART" id="SM00320">
    <property type="entry name" value="WD40"/>
    <property type="match status" value="3"/>
</dbReference>
<evidence type="ECO:0000256" key="16">
    <source>
        <dbReference type="PROSITE-ProRule" id="PRU00175"/>
    </source>
</evidence>
<dbReference type="Pfam" id="PF13639">
    <property type="entry name" value="zf-RING_2"/>
    <property type="match status" value="1"/>
</dbReference>
<dbReference type="PANTHER" id="PTHR16047:SF7">
    <property type="entry name" value="E3 UBIQUITIN-PROTEIN LIGASE RFWD3"/>
    <property type="match status" value="1"/>
</dbReference>
<dbReference type="AlphaFoldDB" id="A0A1B6MDI2"/>
<keyword evidence="15" id="KW-0539">Nucleus</keyword>
<keyword evidence="7" id="KW-0853">WD repeat</keyword>
<evidence type="ECO:0000256" key="2">
    <source>
        <dbReference type="ARBA" id="ARBA00004322"/>
    </source>
</evidence>
<evidence type="ECO:0000256" key="4">
    <source>
        <dbReference type="ARBA" id="ARBA00004906"/>
    </source>
</evidence>
<comment type="subcellular location">
    <subcellularLocation>
        <location evidence="3">Cytoplasm</location>
    </subcellularLocation>
    <subcellularLocation>
        <location evidence="2">Nucleus</location>
        <location evidence="2">PML body</location>
    </subcellularLocation>
</comment>
<dbReference type="InterPro" id="IPR056527">
    <property type="entry name" value="WD40_RFWD3"/>
</dbReference>
<dbReference type="Gene3D" id="3.30.40.10">
    <property type="entry name" value="Zinc/RING finger domain, C3HC4 (zinc finger)"/>
    <property type="match status" value="1"/>
</dbReference>
<feature type="compositionally biased region" description="Polar residues" evidence="17">
    <location>
        <begin position="69"/>
        <end position="79"/>
    </location>
</feature>
<name>A0A1B6MDI2_9HEMI</name>
<keyword evidence="6" id="KW-0963">Cytoplasm</keyword>
<dbReference type="GO" id="GO:0061630">
    <property type="term" value="F:ubiquitin protein ligase activity"/>
    <property type="evidence" value="ECO:0007669"/>
    <property type="project" value="UniProtKB-EC"/>
</dbReference>
<dbReference type="EMBL" id="GEBQ01006028">
    <property type="protein sequence ID" value="JAT33949.1"/>
    <property type="molecule type" value="Transcribed_RNA"/>
</dbReference>
<keyword evidence="9" id="KW-0677">Repeat</keyword>
<dbReference type="GO" id="GO:0016567">
    <property type="term" value="P:protein ubiquitination"/>
    <property type="evidence" value="ECO:0007669"/>
    <property type="project" value="InterPro"/>
</dbReference>
<dbReference type="GO" id="GO:0008270">
    <property type="term" value="F:zinc ion binding"/>
    <property type="evidence" value="ECO:0007669"/>
    <property type="project" value="UniProtKB-KW"/>
</dbReference>
<evidence type="ECO:0000256" key="3">
    <source>
        <dbReference type="ARBA" id="ARBA00004496"/>
    </source>
</evidence>
<dbReference type="InterPro" id="IPR013083">
    <property type="entry name" value="Znf_RING/FYVE/PHD"/>
</dbReference>
<protein>
    <recommendedName>
        <fullName evidence="5">RING-type E3 ubiquitin transferase</fullName>
        <ecNumber evidence="5">2.3.2.27</ecNumber>
    </recommendedName>
</protein>
<evidence type="ECO:0000256" key="1">
    <source>
        <dbReference type="ARBA" id="ARBA00000900"/>
    </source>
</evidence>
<evidence type="ECO:0000256" key="11">
    <source>
        <dbReference type="ARBA" id="ARBA00022771"/>
    </source>
</evidence>
<organism evidence="19">
    <name type="scientific">Graphocephala atropunctata</name>
    <dbReference type="NCBI Taxonomy" id="36148"/>
    <lineage>
        <taxon>Eukaryota</taxon>
        <taxon>Metazoa</taxon>
        <taxon>Ecdysozoa</taxon>
        <taxon>Arthropoda</taxon>
        <taxon>Hexapoda</taxon>
        <taxon>Insecta</taxon>
        <taxon>Pterygota</taxon>
        <taxon>Neoptera</taxon>
        <taxon>Paraneoptera</taxon>
        <taxon>Hemiptera</taxon>
        <taxon>Auchenorrhyncha</taxon>
        <taxon>Membracoidea</taxon>
        <taxon>Cicadellidae</taxon>
        <taxon>Cicadellinae</taxon>
        <taxon>Cicadellini</taxon>
        <taxon>Graphocephala</taxon>
    </lineage>
</organism>
<gene>
    <name evidence="19" type="ORF">g.16449</name>
</gene>
<evidence type="ECO:0000256" key="17">
    <source>
        <dbReference type="SAM" id="MobiDB-lite"/>
    </source>
</evidence>
<dbReference type="EC" id="2.3.2.27" evidence="5"/>
<reference evidence="19" key="1">
    <citation type="submission" date="2015-11" db="EMBL/GenBank/DDBJ databases">
        <title>De novo transcriptome assembly of four potential Pierce s Disease insect vectors from Arizona vineyards.</title>
        <authorList>
            <person name="Tassone E.E."/>
        </authorList>
    </citation>
    <scope>NUCLEOTIDE SEQUENCE</scope>
</reference>
<dbReference type="PANTHER" id="PTHR16047">
    <property type="entry name" value="RFWD3 PROTEIN"/>
    <property type="match status" value="1"/>
</dbReference>
<keyword evidence="10" id="KW-0227">DNA damage</keyword>
<dbReference type="SUPFAM" id="SSF50978">
    <property type="entry name" value="WD40 repeat-like"/>
    <property type="match status" value="1"/>
</dbReference>
<keyword evidence="11 16" id="KW-0479">Metal-binding</keyword>
<evidence type="ECO:0000313" key="19">
    <source>
        <dbReference type="EMBL" id="JAT33949.1"/>
    </source>
</evidence>
<evidence type="ECO:0000256" key="7">
    <source>
        <dbReference type="ARBA" id="ARBA00022574"/>
    </source>
</evidence>
<feature type="region of interest" description="Disordered" evidence="17">
    <location>
        <begin position="1"/>
        <end position="166"/>
    </location>
</feature>
<dbReference type="SUPFAM" id="SSF57850">
    <property type="entry name" value="RING/U-box"/>
    <property type="match status" value="1"/>
</dbReference>
<dbReference type="InterPro" id="IPR015943">
    <property type="entry name" value="WD40/YVTN_repeat-like_dom_sf"/>
</dbReference>
<dbReference type="GO" id="GO:0005737">
    <property type="term" value="C:cytoplasm"/>
    <property type="evidence" value="ECO:0007669"/>
    <property type="project" value="UniProtKB-SubCell"/>
</dbReference>
<dbReference type="InterPro" id="IPR001680">
    <property type="entry name" value="WD40_rpt"/>
</dbReference>
<keyword evidence="11 16" id="KW-0863">Zinc-finger</keyword>
<dbReference type="Pfam" id="PF23419">
    <property type="entry name" value="WD40_RFWD3"/>
    <property type="match status" value="1"/>
</dbReference>
<evidence type="ECO:0000256" key="13">
    <source>
        <dbReference type="ARBA" id="ARBA00022833"/>
    </source>
</evidence>
<comment type="catalytic activity">
    <reaction evidence="1">
        <text>S-ubiquitinyl-[E2 ubiquitin-conjugating enzyme]-L-cysteine + [acceptor protein]-L-lysine = [E2 ubiquitin-conjugating enzyme]-L-cysteine + N(6)-ubiquitinyl-[acceptor protein]-L-lysine.</text>
        <dbReference type="EC" id="2.3.2.27"/>
    </reaction>
</comment>
<evidence type="ECO:0000256" key="6">
    <source>
        <dbReference type="ARBA" id="ARBA00022490"/>
    </source>
</evidence>
<feature type="compositionally biased region" description="Polar residues" evidence="17">
    <location>
        <begin position="203"/>
        <end position="213"/>
    </location>
</feature>
<dbReference type="GO" id="GO:0016605">
    <property type="term" value="C:PML body"/>
    <property type="evidence" value="ECO:0007669"/>
    <property type="project" value="UniProtKB-SubCell"/>
</dbReference>
<evidence type="ECO:0000256" key="12">
    <source>
        <dbReference type="ARBA" id="ARBA00022786"/>
    </source>
</evidence>
<evidence type="ECO:0000256" key="8">
    <source>
        <dbReference type="ARBA" id="ARBA00022679"/>
    </source>
</evidence>